<feature type="signal peptide" evidence="3">
    <location>
        <begin position="1"/>
        <end position="20"/>
    </location>
</feature>
<name>A0A0C2WY05_AMAMK</name>
<dbReference type="GO" id="GO:0016491">
    <property type="term" value="F:oxidoreductase activity"/>
    <property type="evidence" value="ECO:0007669"/>
    <property type="project" value="UniProtKB-KW"/>
</dbReference>
<feature type="chain" id="PRO_5002170461" evidence="3">
    <location>
        <begin position="21"/>
        <end position="505"/>
    </location>
</feature>
<evidence type="ECO:0000256" key="1">
    <source>
        <dbReference type="ARBA" id="ARBA00005466"/>
    </source>
</evidence>
<evidence type="ECO:0000313" key="5">
    <source>
        <dbReference type="Proteomes" id="UP000054549"/>
    </source>
</evidence>
<dbReference type="PANTHER" id="PTHR13878:SF91">
    <property type="entry name" value="FAD BINDING DOMAIN PROTEIN (AFU_ORTHOLOGUE AFUA_6G12070)-RELATED"/>
    <property type="match status" value="1"/>
</dbReference>
<gene>
    <name evidence="4" type="ORF">M378DRAFT_13300</name>
</gene>
<reference evidence="4 5" key="1">
    <citation type="submission" date="2014-04" db="EMBL/GenBank/DDBJ databases">
        <title>Evolutionary Origins and Diversification of the Mycorrhizal Mutualists.</title>
        <authorList>
            <consortium name="DOE Joint Genome Institute"/>
            <consortium name="Mycorrhizal Genomics Consortium"/>
            <person name="Kohler A."/>
            <person name="Kuo A."/>
            <person name="Nagy L.G."/>
            <person name="Floudas D."/>
            <person name="Copeland A."/>
            <person name="Barry K.W."/>
            <person name="Cichocki N."/>
            <person name="Veneault-Fourrey C."/>
            <person name="LaButti K."/>
            <person name="Lindquist E.A."/>
            <person name="Lipzen A."/>
            <person name="Lundell T."/>
            <person name="Morin E."/>
            <person name="Murat C."/>
            <person name="Riley R."/>
            <person name="Ohm R."/>
            <person name="Sun H."/>
            <person name="Tunlid A."/>
            <person name="Henrissat B."/>
            <person name="Grigoriev I.V."/>
            <person name="Hibbett D.S."/>
            <person name="Martin F."/>
        </authorList>
    </citation>
    <scope>NUCLEOTIDE SEQUENCE [LARGE SCALE GENOMIC DNA]</scope>
    <source>
        <strain evidence="4 5">Koide BX008</strain>
    </source>
</reference>
<dbReference type="SUPFAM" id="SSF56176">
    <property type="entry name" value="FAD-binding/transporter-associated domain-like"/>
    <property type="match status" value="1"/>
</dbReference>
<dbReference type="STRING" id="946122.A0A0C2WY05"/>
<sequence length="505" mass="54476">MKSHWLQFLIAACLIHLTSAQTTCKCLSFQPCWPSASDFSNLASRLSQPLIRPTPPASACYPPSHPSGDCTDVLAHLDDGPWHDNLPGAMQSINFENFTFDNETINACHYNTTLGYPCDQGNIPIIGVDARTVGDIQAGVSFAAKHNLKLVIKNTGHDYLGRSMTRGGFMLWTHNLKNITYNECFVQDGAPSNSPTYQALTLGAGGWILGGGHSPLSPSYGLVIDNVLQFTLVLASGEHVTANAYQNEDLFWALRGGGGGTFQWLPFTSFSLSVNFSTPDIVQNVTTEYFAMLPELSNAGWGGFAFMPQGKLLARFFASNESLVQGNATFSSFLASAQAAVPNPQDFGVFPESFPSFYDAYLAFFNVTGQVGGTNEFVSRLVSLEIAKDQPEKVSKAALGVSNGVTFIFVAGGAVSRANPDSAGLNPAWREALGLLVSDAASDLEVLDTVSPNSGTYFNEASLYEKDFKTTFFGSHYAQLNNDDLFLVAEGVGSDDWDKSLICRL</sequence>
<dbReference type="InParanoid" id="A0A0C2WY05"/>
<dbReference type="Gene3D" id="3.30.465.10">
    <property type="match status" value="1"/>
</dbReference>
<evidence type="ECO:0000256" key="2">
    <source>
        <dbReference type="ARBA" id="ARBA00023002"/>
    </source>
</evidence>
<evidence type="ECO:0000256" key="3">
    <source>
        <dbReference type="SAM" id="SignalP"/>
    </source>
</evidence>
<dbReference type="Proteomes" id="UP000054549">
    <property type="component" value="Unassembled WGS sequence"/>
</dbReference>
<dbReference type="InterPro" id="IPR050432">
    <property type="entry name" value="FAD-linked_Oxidoreductases_BP"/>
</dbReference>
<accession>A0A0C2WY05</accession>
<dbReference type="AlphaFoldDB" id="A0A0C2WY05"/>
<dbReference type="InterPro" id="IPR016169">
    <property type="entry name" value="FAD-bd_PCMH_sub2"/>
</dbReference>
<evidence type="ECO:0000313" key="4">
    <source>
        <dbReference type="EMBL" id="KIL61721.1"/>
    </source>
</evidence>
<proteinExistence type="inferred from homology"/>
<dbReference type="EMBL" id="KN818280">
    <property type="protein sequence ID" value="KIL61721.1"/>
    <property type="molecule type" value="Genomic_DNA"/>
</dbReference>
<dbReference type="HOGENOM" id="CLU_018354_4_4_1"/>
<organism evidence="4 5">
    <name type="scientific">Amanita muscaria (strain Koide BX008)</name>
    <dbReference type="NCBI Taxonomy" id="946122"/>
    <lineage>
        <taxon>Eukaryota</taxon>
        <taxon>Fungi</taxon>
        <taxon>Dikarya</taxon>
        <taxon>Basidiomycota</taxon>
        <taxon>Agaricomycotina</taxon>
        <taxon>Agaricomycetes</taxon>
        <taxon>Agaricomycetidae</taxon>
        <taxon>Agaricales</taxon>
        <taxon>Pluteineae</taxon>
        <taxon>Amanitaceae</taxon>
        <taxon>Amanita</taxon>
    </lineage>
</organism>
<dbReference type="PANTHER" id="PTHR13878">
    <property type="entry name" value="GULONOLACTONE OXIDASE"/>
    <property type="match status" value="1"/>
</dbReference>
<protein>
    <submittedName>
        <fullName evidence="4">Uncharacterized protein</fullName>
    </submittedName>
</protein>
<dbReference type="OrthoDB" id="9983560at2759"/>
<comment type="similarity">
    <text evidence="1">Belongs to the oxygen-dependent FAD-linked oxidoreductase family.</text>
</comment>
<keyword evidence="3" id="KW-0732">Signal</keyword>
<dbReference type="GO" id="GO:0050660">
    <property type="term" value="F:flavin adenine dinucleotide binding"/>
    <property type="evidence" value="ECO:0007669"/>
    <property type="project" value="InterPro"/>
</dbReference>
<keyword evidence="2" id="KW-0560">Oxidoreductase</keyword>
<dbReference type="InterPro" id="IPR036318">
    <property type="entry name" value="FAD-bd_PCMH-like_sf"/>
</dbReference>
<keyword evidence="5" id="KW-1185">Reference proteome</keyword>